<sequence length="610" mass="67580">MIKTSRKLLATSPTNIIPLIKNLSPWAQKPNTQTSLHTFPKGPSILATNLIVSYCTKGLLKEAHQLFDEIPERDVVAWTAMISGYTSSGHCSQSWDMFGMMMGSDDVSPNSFTVSSVLKACKEMECYYCGVMVHGLAIKYGVDGSIYVDNALMDMYVTCGDTMDDACVVFKGIRVKNVVSWTTMIAGYTHRGDGFRGLHVFRDMLQEEVELNSFSWSISIRACASIGSKFYGEQIHSAVVKHGFETNVPIGNSLVDMYCRCNSLSEAFNFFCEMVEKNLITWNTMIAGFGRSGPHSSLKFFCQMGSENIIPNCFTFTSVAAACADLAALSCGKQVHGAIVHRGLERNVPLANALIDMYAKCGNIGDSRTIFNEMVVRNLITWTSMMNGYGSHGYGREAIGLFNEMLDSGIKPDQIVLMGLLSACSHSGLVEEGLKYFNSLCIDTHVALNQEIYGCVVDLLGRAGKVSEAYELIEKMPFEPDEFVWSALLGACKAHKVLYLGRLAADKILDLKPNRADTFLVLSNIYAAEGKWGDFAKVRKLMRGVWSKKEAGRSWIEVKNQVYSFVVGDNMYAADMHLVYEELELLVLHMKDAVYVPDTDSLLHDFEDGT</sequence>
<evidence type="ECO:0000256" key="1">
    <source>
        <dbReference type="ARBA" id="ARBA00022737"/>
    </source>
</evidence>
<dbReference type="Pfam" id="PF01535">
    <property type="entry name" value="PPR"/>
    <property type="match status" value="3"/>
</dbReference>
<protein>
    <recommendedName>
        <fullName evidence="5">Pentatricopeptide repeat-containing protein</fullName>
    </recommendedName>
</protein>
<gene>
    <name evidence="3" type="ORF">GIB67_024046</name>
</gene>
<organism evidence="3 4">
    <name type="scientific">Kingdonia uniflora</name>
    <dbReference type="NCBI Taxonomy" id="39325"/>
    <lineage>
        <taxon>Eukaryota</taxon>
        <taxon>Viridiplantae</taxon>
        <taxon>Streptophyta</taxon>
        <taxon>Embryophyta</taxon>
        <taxon>Tracheophyta</taxon>
        <taxon>Spermatophyta</taxon>
        <taxon>Magnoliopsida</taxon>
        <taxon>Ranunculales</taxon>
        <taxon>Circaeasteraceae</taxon>
        <taxon>Kingdonia</taxon>
    </lineage>
</organism>
<dbReference type="InterPro" id="IPR046960">
    <property type="entry name" value="PPR_At4g14850-like_plant"/>
</dbReference>
<dbReference type="PANTHER" id="PTHR47926:SF448">
    <property type="entry name" value="PENTACOTRIPEPTIDE-REPEAT REGION OF PRORP DOMAIN-CONTAINING PROTEIN"/>
    <property type="match status" value="1"/>
</dbReference>
<dbReference type="InterPro" id="IPR002885">
    <property type="entry name" value="PPR_rpt"/>
</dbReference>
<name>A0A7J7LB43_9MAGN</name>
<dbReference type="Gene3D" id="1.25.40.10">
    <property type="entry name" value="Tetratricopeptide repeat domain"/>
    <property type="match status" value="5"/>
</dbReference>
<dbReference type="GO" id="GO:0009451">
    <property type="term" value="P:RNA modification"/>
    <property type="evidence" value="ECO:0007669"/>
    <property type="project" value="InterPro"/>
</dbReference>
<dbReference type="OrthoDB" id="609013at2759"/>
<dbReference type="PROSITE" id="PS51375">
    <property type="entry name" value="PPR"/>
    <property type="match status" value="4"/>
</dbReference>
<dbReference type="GO" id="GO:0003723">
    <property type="term" value="F:RNA binding"/>
    <property type="evidence" value="ECO:0007669"/>
    <property type="project" value="InterPro"/>
</dbReference>
<dbReference type="InterPro" id="IPR011990">
    <property type="entry name" value="TPR-like_helical_dom_sf"/>
</dbReference>
<accession>A0A7J7LB43</accession>
<dbReference type="Pfam" id="PF13041">
    <property type="entry name" value="PPR_2"/>
    <property type="match status" value="3"/>
</dbReference>
<keyword evidence="1" id="KW-0677">Repeat</keyword>
<reference evidence="3 4" key="1">
    <citation type="journal article" date="2020" name="IScience">
        <title>Genome Sequencing of the Endangered Kingdonia uniflora (Circaeasteraceae, Ranunculales) Reveals Potential Mechanisms of Evolutionary Specialization.</title>
        <authorList>
            <person name="Sun Y."/>
            <person name="Deng T."/>
            <person name="Zhang A."/>
            <person name="Moore M.J."/>
            <person name="Landis J.B."/>
            <person name="Lin N."/>
            <person name="Zhang H."/>
            <person name="Zhang X."/>
            <person name="Huang J."/>
            <person name="Zhang X."/>
            <person name="Sun H."/>
            <person name="Wang H."/>
        </authorList>
    </citation>
    <scope>NUCLEOTIDE SEQUENCE [LARGE SCALE GENOMIC DNA]</scope>
    <source>
        <strain evidence="3">TB1705</strain>
        <tissue evidence="3">Leaf</tissue>
    </source>
</reference>
<evidence type="ECO:0000256" key="2">
    <source>
        <dbReference type="PROSITE-ProRule" id="PRU00708"/>
    </source>
</evidence>
<dbReference type="FunFam" id="1.25.40.10:FF:000353">
    <property type="entry name" value="Pentatricopeptide repeat-containing protein At4g39530"/>
    <property type="match status" value="1"/>
</dbReference>
<dbReference type="Pfam" id="PF20431">
    <property type="entry name" value="E_motif"/>
    <property type="match status" value="1"/>
</dbReference>
<feature type="repeat" description="PPR" evidence="2">
    <location>
        <begin position="74"/>
        <end position="109"/>
    </location>
</feature>
<dbReference type="FunFam" id="1.25.40.10:FF:000351">
    <property type="entry name" value="Pentatricopeptide repeat-containing protein"/>
    <property type="match status" value="1"/>
</dbReference>
<feature type="repeat" description="PPR" evidence="2">
    <location>
        <begin position="378"/>
        <end position="412"/>
    </location>
</feature>
<proteinExistence type="predicted"/>
<keyword evidence="4" id="KW-1185">Reference proteome</keyword>
<dbReference type="PANTHER" id="PTHR47926">
    <property type="entry name" value="PENTATRICOPEPTIDE REPEAT-CONTAINING PROTEIN"/>
    <property type="match status" value="1"/>
</dbReference>
<dbReference type="NCBIfam" id="TIGR00756">
    <property type="entry name" value="PPR"/>
    <property type="match status" value="5"/>
</dbReference>
<evidence type="ECO:0000313" key="4">
    <source>
        <dbReference type="Proteomes" id="UP000541444"/>
    </source>
</evidence>
<dbReference type="AlphaFoldDB" id="A0A7J7LB43"/>
<feature type="repeat" description="PPR" evidence="2">
    <location>
        <begin position="177"/>
        <end position="211"/>
    </location>
</feature>
<feature type="repeat" description="PPR" evidence="2">
    <location>
        <begin position="247"/>
        <end position="281"/>
    </location>
</feature>
<dbReference type="FunFam" id="1.25.40.10:FF:000090">
    <property type="entry name" value="Pentatricopeptide repeat-containing protein, chloroplastic"/>
    <property type="match status" value="1"/>
</dbReference>
<dbReference type="InterPro" id="IPR046848">
    <property type="entry name" value="E_motif"/>
</dbReference>
<dbReference type="Proteomes" id="UP000541444">
    <property type="component" value="Unassembled WGS sequence"/>
</dbReference>
<evidence type="ECO:0008006" key="5">
    <source>
        <dbReference type="Google" id="ProtNLM"/>
    </source>
</evidence>
<evidence type="ECO:0000313" key="3">
    <source>
        <dbReference type="EMBL" id="KAF6139769.1"/>
    </source>
</evidence>
<dbReference type="EMBL" id="JACGCM010002444">
    <property type="protein sequence ID" value="KAF6139769.1"/>
    <property type="molecule type" value="Genomic_DNA"/>
</dbReference>
<comment type="caution">
    <text evidence="3">The sequence shown here is derived from an EMBL/GenBank/DDBJ whole genome shotgun (WGS) entry which is preliminary data.</text>
</comment>